<reference evidence="3 4" key="1">
    <citation type="journal article" date="2013" name="BMC Genomics">
        <title>The miniature genome of a carnivorous plant Genlisea aurea contains a low number of genes and short non-coding sequences.</title>
        <authorList>
            <person name="Leushkin E.V."/>
            <person name="Sutormin R.A."/>
            <person name="Nabieva E.R."/>
            <person name="Penin A.A."/>
            <person name="Kondrashov A.S."/>
            <person name="Logacheva M.D."/>
        </authorList>
    </citation>
    <scope>NUCLEOTIDE SEQUENCE [LARGE SCALE GENOMIC DNA]</scope>
</reference>
<evidence type="ECO:0000313" key="3">
    <source>
        <dbReference type="EMBL" id="EPS66656.1"/>
    </source>
</evidence>
<evidence type="ECO:0000313" key="4">
    <source>
        <dbReference type="Proteomes" id="UP000015453"/>
    </source>
</evidence>
<comment type="caution">
    <text evidence="3">The sequence shown here is derived from an EMBL/GenBank/DDBJ whole genome shotgun (WGS) entry which is preliminary data.</text>
</comment>
<dbReference type="AlphaFoldDB" id="S8CP88"/>
<evidence type="ECO:0000259" key="2">
    <source>
        <dbReference type="Pfam" id="PF15870"/>
    </source>
</evidence>
<dbReference type="Proteomes" id="UP000015453">
    <property type="component" value="Unassembled WGS sequence"/>
</dbReference>
<feature type="non-terminal residue" evidence="3">
    <location>
        <position position="1"/>
    </location>
</feature>
<feature type="region of interest" description="Disordered" evidence="1">
    <location>
        <begin position="225"/>
        <end position="285"/>
    </location>
</feature>
<evidence type="ECO:0000256" key="1">
    <source>
        <dbReference type="SAM" id="MobiDB-lite"/>
    </source>
</evidence>
<protein>
    <recommendedName>
        <fullName evidence="2">RNA exonuclease 1 homolog-like domain-containing protein</fullName>
    </recommendedName>
</protein>
<dbReference type="OrthoDB" id="21204at2759"/>
<sequence>AFDIMEIVKGTDDRSLKQLRYESPSDKNETKSASGFRLKKILRGDDKDSSVHELRNKIREAVSNKSSGDVGKNLFDPKLLDAFRAALAGSGSECMKATLVKERHNSFLQKGNSRENLTKKIYGAGGKRKRAWARDYGVEFWKHRCIQQLKADKVETLKSVLDLLKDNCIDVTKLTPERQEVEKNSPVLERLYLADTSIFPRKNDIRPVSALKIVETSVQRDEATVRLSDKNPLQQESVSLSENGAELSSSAKVTKSGNYAHRKQESFSRATVGLKKPKNKDKTIKPEVKVDKKKWALEVLARKKTVTSRDGSEENEGDSPILKGKFSLINFIMMKFHNLLYVTYQGQLPKDMRPVLAPCRNTKISVPVRQAQLHRFAEHFLKRAKTVGRTAETELAIADAVNIEKQVAEKSSSKLVYLNLCSQELSRRSDDANHVRVEGSNLCSSSKHPAGEEEEETDERSLGIDVDEALIKAGLITDSP</sequence>
<feature type="non-terminal residue" evidence="3">
    <location>
        <position position="480"/>
    </location>
</feature>
<gene>
    <name evidence="3" type="ORF">M569_08121</name>
</gene>
<accession>S8CP88</accession>
<dbReference type="InterPro" id="IPR031736">
    <property type="entry name" value="REXO1-like_dom"/>
</dbReference>
<dbReference type="EMBL" id="AUSU01003557">
    <property type="protein sequence ID" value="EPS66656.1"/>
    <property type="molecule type" value="Genomic_DNA"/>
</dbReference>
<dbReference type="Pfam" id="PF15870">
    <property type="entry name" value="EloA-BP1"/>
    <property type="match status" value="1"/>
</dbReference>
<organism evidence="3 4">
    <name type="scientific">Genlisea aurea</name>
    <dbReference type="NCBI Taxonomy" id="192259"/>
    <lineage>
        <taxon>Eukaryota</taxon>
        <taxon>Viridiplantae</taxon>
        <taxon>Streptophyta</taxon>
        <taxon>Embryophyta</taxon>
        <taxon>Tracheophyta</taxon>
        <taxon>Spermatophyta</taxon>
        <taxon>Magnoliopsida</taxon>
        <taxon>eudicotyledons</taxon>
        <taxon>Gunneridae</taxon>
        <taxon>Pentapetalae</taxon>
        <taxon>asterids</taxon>
        <taxon>lamiids</taxon>
        <taxon>Lamiales</taxon>
        <taxon>Lentibulariaceae</taxon>
        <taxon>Genlisea</taxon>
    </lineage>
</organism>
<feature type="region of interest" description="Disordered" evidence="1">
    <location>
        <begin position="438"/>
        <end position="463"/>
    </location>
</feature>
<name>S8CP88_9LAMI</name>
<keyword evidence="4" id="KW-1185">Reference proteome</keyword>
<proteinExistence type="predicted"/>
<feature type="compositionally biased region" description="Polar residues" evidence="1">
    <location>
        <begin position="231"/>
        <end position="257"/>
    </location>
</feature>
<feature type="domain" description="RNA exonuclease 1 homolog-like" evidence="2">
    <location>
        <begin position="353"/>
        <end position="431"/>
    </location>
</feature>